<organism evidence="2 3">
    <name type="scientific">Pseudoflavonifractor intestinihominis</name>
    <dbReference type="NCBI Taxonomy" id="3133171"/>
    <lineage>
        <taxon>Bacteria</taxon>
        <taxon>Bacillati</taxon>
        <taxon>Bacillota</taxon>
        <taxon>Clostridia</taxon>
        <taxon>Eubacteriales</taxon>
        <taxon>Oscillospiraceae</taxon>
        <taxon>Pseudoflavonifractor</taxon>
    </lineage>
</organism>
<evidence type="ECO:0000313" key="2">
    <source>
        <dbReference type="EMBL" id="MEQ2445086.1"/>
    </source>
</evidence>
<keyword evidence="3" id="KW-1185">Reference proteome</keyword>
<dbReference type="InterPro" id="IPR046482">
    <property type="entry name" value="DUF6575"/>
</dbReference>
<dbReference type="EMBL" id="JBBMFK010000044">
    <property type="protein sequence ID" value="MEQ2445086.1"/>
    <property type="molecule type" value="Genomic_DNA"/>
</dbReference>
<reference evidence="2 3" key="1">
    <citation type="submission" date="2024-03" db="EMBL/GenBank/DDBJ databases">
        <title>Human intestinal bacterial collection.</title>
        <authorList>
            <person name="Pauvert C."/>
            <person name="Hitch T.C.A."/>
            <person name="Clavel T."/>
        </authorList>
    </citation>
    <scope>NUCLEOTIDE SEQUENCE [LARGE SCALE GENOMIC DNA]</scope>
    <source>
        <strain evidence="2 3">CLA-AP-H29</strain>
    </source>
</reference>
<dbReference type="Pfam" id="PF20215">
    <property type="entry name" value="DUF6575"/>
    <property type="match status" value="1"/>
</dbReference>
<feature type="domain" description="DUF6575" evidence="1">
    <location>
        <begin position="10"/>
        <end position="136"/>
    </location>
</feature>
<proteinExistence type="predicted"/>
<name>A0ABV1ECS5_9FIRM</name>
<protein>
    <submittedName>
        <fullName evidence="2">DUF6575 domain-containing protein</fullName>
    </submittedName>
</protein>
<sequence length="197" mass="22698">MRIPNPYFENVPVYGNLVMDEILVDYVYPLLSVLKDKSGHRYLCMCFDTRGAQQWIVAPISSSKLIALLKNKLTLYDAFRLCEKIVILAVRNYETRTDSFQQLSPDDIPEEDLPPIGEYLDAEDDEWDAYIETINADSDPWDKSLESDTFYSSSLTYKIAGYILLGISQNYQDVHNQKFSKASFETETTEKILCPVY</sequence>
<dbReference type="RefSeq" id="WP_349232714.1">
    <property type="nucleotide sequence ID" value="NZ_JBBMFK010000044.1"/>
</dbReference>
<evidence type="ECO:0000259" key="1">
    <source>
        <dbReference type="Pfam" id="PF20215"/>
    </source>
</evidence>
<comment type="caution">
    <text evidence="2">The sequence shown here is derived from an EMBL/GenBank/DDBJ whole genome shotgun (WGS) entry which is preliminary data.</text>
</comment>
<gene>
    <name evidence="2" type="ORF">WMO64_16665</name>
</gene>
<dbReference type="Proteomes" id="UP001464378">
    <property type="component" value="Unassembled WGS sequence"/>
</dbReference>
<evidence type="ECO:0000313" key="3">
    <source>
        <dbReference type="Proteomes" id="UP001464378"/>
    </source>
</evidence>
<accession>A0ABV1ECS5</accession>